<reference evidence="2 3" key="1">
    <citation type="submission" date="2018-06" db="EMBL/GenBank/DDBJ databases">
        <title>A transcriptomic atlas of mushroom development highlights an independent origin of complex multicellularity.</title>
        <authorList>
            <consortium name="DOE Joint Genome Institute"/>
            <person name="Krizsan K."/>
            <person name="Almasi E."/>
            <person name="Merenyi Z."/>
            <person name="Sahu N."/>
            <person name="Viragh M."/>
            <person name="Koszo T."/>
            <person name="Mondo S."/>
            <person name="Kiss B."/>
            <person name="Balint B."/>
            <person name="Kues U."/>
            <person name="Barry K."/>
            <person name="Hegedus J.C."/>
            <person name="Henrissat B."/>
            <person name="Johnson J."/>
            <person name="Lipzen A."/>
            <person name="Ohm R."/>
            <person name="Nagy I."/>
            <person name="Pangilinan J."/>
            <person name="Yan J."/>
            <person name="Xiong Y."/>
            <person name="Grigoriev I.V."/>
            <person name="Hibbett D.S."/>
            <person name="Nagy L.G."/>
        </authorList>
    </citation>
    <scope>NUCLEOTIDE SEQUENCE [LARGE SCALE GENOMIC DNA]</scope>
    <source>
        <strain evidence="2 3">SZMC22713</strain>
    </source>
</reference>
<keyword evidence="1" id="KW-0732">Signal</keyword>
<feature type="non-terminal residue" evidence="2">
    <location>
        <position position="71"/>
    </location>
</feature>
<accession>A0A4Y7PQ73</accession>
<feature type="chain" id="PRO_5021479627" evidence="1">
    <location>
        <begin position="20"/>
        <end position="71"/>
    </location>
</feature>
<evidence type="ECO:0000256" key="1">
    <source>
        <dbReference type="SAM" id="SignalP"/>
    </source>
</evidence>
<dbReference type="AlphaFoldDB" id="A0A4Y7PQ73"/>
<proteinExistence type="predicted"/>
<organism evidence="2 3">
    <name type="scientific">Rickenella mellea</name>
    <dbReference type="NCBI Taxonomy" id="50990"/>
    <lineage>
        <taxon>Eukaryota</taxon>
        <taxon>Fungi</taxon>
        <taxon>Dikarya</taxon>
        <taxon>Basidiomycota</taxon>
        <taxon>Agaricomycotina</taxon>
        <taxon>Agaricomycetes</taxon>
        <taxon>Hymenochaetales</taxon>
        <taxon>Rickenellaceae</taxon>
        <taxon>Rickenella</taxon>
    </lineage>
</organism>
<evidence type="ECO:0000313" key="2">
    <source>
        <dbReference type="EMBL" id="TDL17002.1"/>
    </source>
</evidence>
<evidence type="ECO:0000313" key="3">
    <source>
        <dbReference type="Proteomes" id="UP000294933"/>
    </source>
</evidence>
<sequence length="71" mass="7748">MSVPFGVIAILLGSRLLFSDERFPESPFPDSPGHLAMEPGGEVFDTPVNLREPRRLLAPTCSDAKSIHRAT</sequence>
<protein>
    <submittedName>
        <fullName evidence="2">Uncharacterized protein</fullName>
    </submittedName>
</protein>
<dbReference type="VEuPathDB" id="FungiDB:BD410DRAFT_794723"/>
<dbReference type="Proteomes" id="UP000294933">
    <property type="component" value="Unassembled WGS sequence"/>
</dbReference>
<gene>
    <name evidence="2" type="ORF">BD410DRAFT_794723</name>
</gene>
<feature type="signal peptide" evidence="1">
    <location>
        <begin position="1"/>
        <end position="19"/>
    </location>
</feature>
<keyword evidence="3" id="KW-1185">Reference proteome</keyword>
<name>A0A4Y7PQ73_9AGAM</name>
<dbReference type="EMBL" id="ML170230">
    <property type="protein sequence ID" value="TDL17002.1"/>
    <property type="molecule type" value="Genomic_DNA"/>
</dbReference>